<keyword evidence="1" id="KW-0677">Repeat</keyword>
<evidence type="ECO:0000313" key="5">
    <source>
        <dbReference type="Proteomes" id="UP000245506"/>
    </source>
</evidence>
<comment type="caution">
    <text evidence="4">The sequence shown here is derived from an EMBL/GenBank/DDBJ whole genome shotgun (WGS) entry which is preliminary data.</text>
</comment>
<proteinExistence type="predicted"/>
<dbReference type="InterPro" id="IPR050708">
    <property type="entry name" value="T6SS_VgrG/RHS"/>
</dbReference>
<feature type="domain" description="Teneurin-like YD-shell" evidence="3">
    <location>
        <begin position="181"/>
        <end position="324"/>
    </location>
</feature>
<evidence type="ECO:0000259" key="3">
    <source>
        <dbReference type="Pfam" id="PF25023"/>
    </source>
</evidence>
<dbReference type="Pfam" id="PF20148">
    <property type="entry name" value="DUF6531"/>
    <property type="match status" value="1"/>
</dbReference>
<name>A0A317C9L8_9GAMM</name>
<dbReference type="InterPro" id="IPR045351">
    <property type="entry name" value="DUF6531"/>
</dbReference>
<protein>
    <recommendedName>
        <fullName evidence="6">RHS repeat protein</fullName>
    </recommendedName>
</protein>
<dbReference type="AlphaFoldDB" id="A0A317C9L8"/>
<evidence type="ECO:0000259" key="2">
    <source>
        <dbReference type="Pfam" id="PF20148"/>
    </source>
</evidence>
<dbReference type="PANTHER" id="PTHR32305">
    <property type="match status" value="1"/>
</dbReference>
<dbReference type="Pfam" id="PF25023">
    <property type="entry name" value="TEN_YD-shell"/>
    <property type="match status" value="1"/>
</dbReference>
<evidence type="ECO:0000256" key="1">
    <source>
        <dbReference type="ARBA" id="ARBA00022737"/>
    </source>
</evidence>
<feature type="domain" description="DUF6531" evidence="2">
    <location>
        <begin position="3"/>
        <end position="48"/>
    </location>
</feature>
<gene>
    <name evidence="4" type="ORF">DKT75_13635</name>
</gene>
<dbReference type="Proteomes" id="UP000245506">
    <property type="component" value="Unassembled WGS sequence"/>
</dbReference>
<dbReference type="RefSeq" id="WP_109823996.1">
    <property type="nucleotide sequence ID" value="NZ_QGKL01000036.1"/>
</dbReference>
<keyword evidence="5" id="KW-1185">Reference proteome</keyword>
<dbReference type="OrthoDB" id="9816400at2"/>
<organism evidence="4 5">
    <name type="scientific">Leucothrix arctica</name>
    <dbReference type="NCBI Taxonomy" id="1481894"/>
    <lineage>
        <taxon>Bacteria</taxon>
        <taxon>Pseudomonadati</taxon>
        <taxon>Pseudomonadota</taxon>
        <taxon>Gammaproteobacteria</taxon>
        <taxon>Thiotrichales</taxon>
        <taxon>Thiotrichaceae</taxon>
        <taxon>Leucothrix</taxon>
    </lineage>
</organism>
<evidence type="ECO:0000313" key="4">
    <source>
        <dbReference type="EMBL" id="PWQ95057.1"/>
    </source>
</evidence>
<dbReference type="NCBIfam" id="TIGR01643">
    <property type="entry name" value="YD_repeat_2x"/>
    <property type="match status" value="2"/>
</dbReference>
<dbReference type="PANTHER" id="PTHR32305:SF15">
    <property type="entry name" value="PROTEIN RHSA-RELATED"/>
    <property type="match status" value="1"/>
</dbReference>
<evidence type="ECO:0008006" key="6">
    <source>
        <dbReference type="Google" id="ProtNLM"/>
    </source>
</evidence>
<sequence>MKVGNFSLTFEDVNIPLAGIPIVVSRTYDSRQKDQNLDFGYGWSVDYQNVRVHESRPVGRSWALNRYSAGFFDNWCVEPNGDPTVSVTLPNGRVEKFVAKASPQCQQITPAIDVAIVFEPVGNTTATLTQSDYSTVRIVNGNLVDLLGDPGLDVDPQNYQLTTADGYIYDLEQGFNIRKVTEPNGQTLTFSSEGVFHSTGASVSFERDVNGNISAITLPDETQITYEHDTNGNLIAHKDQLDNAATFAYNNQHGLVDIFDPRGVRVTQNEYDEAGRLIAQIDADGNRIEFTHDIGSNLEVVKNRRGFTQVFSYDGAGNVLAETNGAGETTTRTYDNNSTNCHVPMRWGIRKRGLMTRDVTS</sequence>
<dbReference type="InterPro" id="IPR056823">
    <property type="entry name" value="TEN-like_YD-shell"/>
</dbReference>
<accession>A0A317C9L8</accession>
<dbReference type="EMBL" id="QGKL01000036">
    <property type="protein sequence ID" value="PWQ95057.1"/>
    <property type="molecule type" value="Genomic_DNA"/>
</dbReference>
<dbReference type="InterPro" id="IPR006530">
    <property type="entry name" value="YD"/>
</dbReference>
<dbReference type="Gene3D" id="2.180.10.10">
    <property type="entry name" value="RHS repeat-associated core"/>
    <property type="match status" value="1"/>
</dbReference>
<reference evidence="4 5" key="1">
    <citation type="submission" date="2018-05" db="EMBL/GenBank/DDBJ databases">
        <title>Leucothrix arctica sp. nov., isolated from Arctic seawater.</title>
        <authorList>
            <person name="Choi A."/>
            <person name="Baek K."/>
        </authorList>
    </citation>
    <scope>NUCLEOTIDE SEQUENCE [LARGE SCALE GENOMIC DNA]</scope>
    <source>
        <strain evidence="4 5">IMCC9719</strain>
    </source>
</reference>